<gene>
    <name evidence="2" type="ORF">IWQ60_003169</name>
</gene>
<reference evidence="2" key="1">
    <citation type="submission" date="2022-07" db="EMBL/GenBank/DDBJ databases">
        <title>Phylogenomic reconstructions and comparative analyses of Kickxellomycotina fungi.</title>
        <authorList>
            <person name="Reynolds N.K."/>
            <person name="Stajich J.E."/>
            <person name="Barry K."/>
            <person name="Grigoriev I.V."/>
            <person name="Crous P."/>
            <person name="Smith M.E."/>
        </authorList>
    </citation>
    <scope>NUCLEOTIDE SEQUENCE</scope>
    <source>
        <strain evidence="2">RSA 861</strain>
    </source>
</reference>
<proteinExistence type="predicted"/>
<evidence type="ECO:0000256" key="1">
    <source>
        <dbReference type="SAM" id="MobiDB-lite"/>
    </source>
</evidence>
<dbReference type="EMBL" id="JANBPT010000131">
    <property type="protein sequence ID" value="KAJ1927158.1"/>
    <property type="molecule type" value="Genomic_DNA"/>
</dbReference>
<comment type="caution">
    <text evidence="2">The sequence shown here is derived from an EMBL/GenBank/DDBJ whole genome shotgun (WGS) entry which is preliminary data.</text>
</comment>
<feature type="compositionally biased region" description="Low complexity" evidence="1">
    <location>
        <begin position="219"/>
        <end position="229"/>
    </location>
</feature>
<dbReference type="AlphaFoldDB" id="A0A9W8E0B5"/>
<evidence type="ECO:0000313" key="3">
    <source>
        <dbReference type="Proteomes" id="UP001150569"/>
    </source>
</evidence>
<keyword evidence="3" id="KW-1185">Reference proteome</keyword>
<feature type="compositionally biased region" description="Pro residues" evidence="1">
    <location>
        <begin position="230"/>
        <end position="240"/>
    </location>
</feature>
<feature type="region of interest" description="Disordered" evidence="1">
    <location>
        <begin position="1"/>
        <end position="24"/>
    </location>
</feature>
<protein>
    <submittedName>
        <fullName evidence="2">Uncharacterized protein</fullName>
    </submittedName>
</protein>
<feature type="compositionally biased region" description="Low complexity" evidence="1">
    <location>
        <begin position="322"/>
        <end position="331"/>
    </location>
</feature>
<dbReference type="Proteomes" id="UP001150569">
    <property type="component" value="Unassembled WGS sequence"/>
</dbReference>
<feature type="region of interest" description="Disordered" evidence="1">
    <location>
        <begin position="300"/>
        <end position="333"/>
    </location>
</feature>
<organism evidence="2 3">
    <name type="scientific">Tieghemiomyces parasiticus</name>
    <dbReference type="NCBI Taxonomy" id="78921"/>
    <lineage>
        <taxon>Eukaryota</taxon>
        <taxon>Fungi</taxon>
        <taxon>Fungi incertae sedis</taxon>
        <taxon>Zoopagomycota</taxon>
        <taxon>Kickxellomycotina</taxon>
        <taxon>Dimargaritomycetes</taxon>
        <taxon>Dimargaritales</taxon>
        <taxon>Dimargaritaceae</taxon>
        <taxon>Tieghemiomyces</taxon>
    </lineage>
</organism>
<name>A0A9W8E0B5_9FUNG</name>
<evidence type="ECO:0000313" key="2">
    <source>
        <dbReference type="EMBL" id="KAJ1927158.1"/>
    </source>
</evidence>
<feature type="compositionally biased region" description="Polar residues" evidence="1">
    <location>
        <begin position="1"/>
        <end position="10"/>
    </location>
</feature>
<feature type="region of interest" description="Disordered" evidence="1">
    <location>
        <begin position="219"/>
        <end position="240"/>
    </location>
</feature>
<accession>A0A9W8E0B5</accession>
<sequence length="361" mass="38401">MNPPNETVSPSEALPENPTAPALEEIDPQELQDWLNAALQNDGNNYSLALQAVLSAELGPYELDGLPVGGEPLLTTTQPLTPRTGDAVDEQPVLEEEAMLHRLFGDDGSNDDDDDDSTFEEPIESYADETASEAASVPGANLLVLPTPLATKPTTYRGRHGGRPLPTASDALRTNADPMAGLALPARSTLALALPSMPSTTGSGTATAISNCYQSGMTTTTGYQPTPQTHRPPPPLPAPADLPATELAEGSTGHWNRRMRDALHADLDREARVLEQMERDALDRLNQLVAEEMLLRQIASSRERGQTASPSCSSSPTPPPESEAAADPTESLMADLEDHFTRAAVSTWSRKAINGNATSRA</sequence>